<dbReference type="Gene3D" id="3.40.50.1000">
    <property type="entry name" value="HAD superfamily/HAD-like"/>
    <property type="match status" value="1"/>
</dbReference>
<dbReference type="RefSeq" id="WP_159439146.1">
    <property type="nucleotide sequence ID" value="NZ_AP024888.1"/>
</dbReference>
<evidence type="ECO:0000313" key="5">
    <source>
        <dbReference type="EMBL" id="SJL84538.1"/>
    </source>
</evidence>
<comment type="cofactor">
    <cofactor evidence="1">
        <name>Mg(2+)</name>
        <dbReference type="ChEBI" id="CHEBI:18420"/>
    </cofactor>
</comment>
<protein>
    <submittedName>
        <fullName evidence="5">DUMP phosphatase</fullName>
    </submittedName>
</protein>
<dbReference type="SFLD" id="SFLDS00003">
    <property type="entry name" value="Haloacid_Dehalogenase"/>
    <property type="match status" value="1"/>
</dbReference>
<dbReference type="NCBIfam" id="TIGR01549">
    <property type="entry name" value="HAD-SF-IA-v1"/>
    <property type="match status" value="1"/>
</dbReference>
<dbReference type="InterPro" id="IPR006439">
    <property type="entry name" value="HAD-SF_hydro_IA"/>
</dbReference>
<evidence type="ECO:0000256" key="4">
    <source>
        <dbReference type="ARBA" id="ARBA00022842"/>
    </source>
</evidence>
<organism evidence="5 6">
    <name type="scientific">Vibrio palustris</name>
    <dbReference type="NCBI Taxonomy" id="1918946"/>
    <lineage>
        <taxon>Bacteria</taxon>
        <taxon>Pseudomonadati</taxon>
        <taxon>Pseudomonadota</taxon>
        <taxon>Gammaproteobacteria</taxon>
        <taxon>Vibrionales</taxon>
        <taxon>Vibrionaceae</taxon>
        <taxon>Vibrio</taxon>
    </lineage>
</organism>
<dbReference type="Pfam" id="PF13419">
    <property type="entry name" value="HAD_2"/>
    <property type="match status" value="1"/>
</dbReference>
<proteinExistence type="predicted"/>
<dbReference type="PANTHER" id="PTHR46470">
    <property type="entry name" value="N-ACYLNEURAMINATE-9-PHOSPHATASE"/>
    <property type="match status" value="1"/>
</dbReference>
<dbReference type="PRINTS" id="PR00413">
    <property type="entry name" value="HADHALOGNASE"/>
</dbReference>
<keyword evidence="4" id="KW-0460">Magnesium</keyword>
<dbReference type="SUPFAM" id="SSF56784">
    <property type="entry name" value="HAD-like"/>
    <property type="match status" value="1"/>
</dbReference>
<dbReference type="SFLD" id="SFLDG01129">
    <property type="entry name" value="C1.5:_HAD__Beta-PGM__Phosphata"/>
    <property type="match status" value="1"/>
</dbReference>
<dbReference type="Gene3D" id="1.10.150.520">
    <property type="match status" value="1"/>
</dbReference>
<accession>A0A1R4B6J4</accession>
<dbReference type="EMBL" id="FUFT01000005">
    <property type="protein sequence ID" value="SJL84538.1"/>
    <property type="molecule type" value="Genomic_DNA"/>
</dbReference>
<gene>
    <name evidence="5" type="ORF">VPAL9027_02527</name>
</gene>
<sequence>MAIKAVYFDLDNTLVDRTASIERFVTTFVEKYASRLHITNTENISSIIKLVDNGGYLATDSKYGKISEAVGCELSRQLDWNLRVSAQELIDFWKEVFPKSAIEMAGAKNLLRNLHDQGYFLGVISNGAHASRVQTLAATSFYSLISQVVSSEKLGKKKPNPEVFVDTMASQRFSAHECVYVGDHPINDAIGSLNSGMRSVLLKGYHSMENLPDRIFQIESLSEVESLVKYP</sequence>
<dbReference type="STRING" id="1918946.VPAL9027_02527"/>
<name>A0A1R4B6J4_9VIBR</name>
<dbReference type="PANTHER" id="PTHR46470:SF2">
    <property type="entry name" value="GLYCERALDEHYDE 3-PHOSPHATE PHOSPHATASE"/>
    <property type="match status" value="1"/>
</dbReference>
<dbReference type="GO" id="GO:0046872">
    <property type="term" value="F:metal ion binding"/>
    <property type="evidence" value="ECO:0007669"/>
    <property type="project" value="UniProtKB-KW"/>
</dbReference>
<evidence type="ECO:0000313" key="6">
    <source>
        <dbReference type="Proteomes" id="UP000189475"/>
    </source>
</evidence>
<evidence type="ECO:0000256" key="3">
    <source>
        <dbReference type="ARBA" id="ARBA00022801"/>
    </source>
</evidence>
<keyword evidence="6" id="KW-1185">Reference proteome</keyword>
<dbReference type="Proteomes" id="UP000189475">
    <property type="component" value="Unassembled WGS sequence"/>
</dbReference>
<dbReference type="OrthoDB" id="5623813at2"/>
<keyword evidence="2" id="KW-0479">Metal-binding</keyword>
<keyword evidence="3" id="KW-0378">Hydrolase</keyword>
<evidence type="ECO:0000256" key="1">
    <source>
        <dbReference type="ARBA" id="ARBA00001946"/>
    </source>
</evidence>
<dbReference type="AlphaFoldDB" id="A0A1R4B6J4"/>
<dbReference type="InterPro" id="IPR051400">
    <property type="entry name" value="HAD-like_hydrolase"/>
</dbReference>
<dbReference type="InterPro" id="IPR036412">
    <property type="entry name" value="HAD-like_sf"/>
</dbReference>
<reference evidence="5 6" key="1">
    <citation type="submission" date="2017-02" db="EMBL/GenBank/DDBJ databases">
        <authorList>
            <person name="Peterson S.W."/>
        </authorList>
    </citation>
    <scope>NUCLEOTIDE SEQUENCE [LARGE SCALE GENOMIC DNA]</scope>
    <source>
        <strain evidence="5 6">CECT 9027</strain>
    </source>
</reference>
<evidence type="ECO:0000256" key="2">
    <source>
        <dbReference type="ARBA" id="ARBA00022723"/>
    </source>
</evidence>
<dbReference type="InterPro" id="IPR023214">
    <property type="entry name" value="HAD_sf"/>
</dbReference>
<dbReference type="InterPro" id="IPR041492">
    <property type="entry name" value="HAD_2"/>
</dbReference>
<dbReference type="GO" id="GO:0016791">
    <property type="term" value="F:phosphatase activity"/>
    <property type="evidence" value="ECO:0007669"/>
    <property type="project" value="TreeGrafter"/>
</dbReference>
<dbReference type="GO" id="GO:0044281">
    <property type="term" value="P:small molecule metabolic process"/>
    <property type="evidence" value="ECO:0007669"/>
    <property type="project" value="UniProtKB-ARBA"/>
</dbReference>